<keyword evidence="2" id="KW-0812">Transmembrane</keyword>
<accession>A0A9W6CVC0</accession>
<reference evidence="3" key="1">
    <citation type="submission" date="2022-12" db="EMBL/GenBank/DDBJ databases">
        <title>Reference genome sequencing for broad-spectrum identification of bacterial and archaeal isolates by mass spectrometry.</title>
        <authorList>
            <person name="Sekiguchi Y."/>
            <person name="Tourlousse D.M."/>
        </authorList>
    </citation>
    <scope>NUCLEOTIDE SEQUENCE</scope>
    <source>
        <strain evidence="3">14</strain>
    </source>
</reference>
<sequence length="241" mass="23559">MSRTTGGGGREDQLREALRRGAADAGAPAIDADAVAARGEGIRRARRRGWAAGAAGVLAVSALGGVVWATLPGSGDGTIAASAPDERAEEESAGGEDLLAADESGASEAAVDACGADAVGPAPDLVVSGALSDALDSDAPVVVGEVELRNDADALLAGEAELRVELLGADGELIAAGVADAAPLDLDAGGTASFDIETVPVRCGAEAIAAATEVRVRVLVHLADGTAVLAATGPAEPVRVD</sequence>
<organism evidence="3 4">
    <name type="scientific">Agromyces rhizosphaerae</name>
    <dbReference type="NCBI Taxonomy" id="88374"/>
    <lineage>
        <taxon>Bacteria</taxon>
        <taxon>Bacillati</taxon>
        <taxon>Actinomycetota</taxon>
        <taxon>Actinomycetes</taxon>
        <taxon>Micrococcales</taxon>
        <taxon>Microbacteriaceae</taxon>
        <taxon>Agromyces</taxon>
    </lineage>
</organism>
<keyword evidence="2" id="KW-1133">Transmembrane helix</keyword>
<evidence type="ECO:0000313" key="4">
    <source>
        <dbReference type="Proteomes" id="UP001144396"/>
    </source>
</evidence>
<dbReference type="Proteomes" id="UP001144396">
    <property type="component" value="Unassembled WGS sequence"/>
</dbReference>
<comment type="caution">
    <text evidence="3">The sequence shown here is derived from an EMBL/GenBank/DDBJ whole genome shotgun (WGS) entry which is preliminary data.</text>
</comment>
<gene>
    <name evidence="3" type="ORF">ARHIZOSPH14_02460</name>
</gene>
<feature type="region of interest" description="Disordered" evidence="1">
    <location>
        <begin position="1"/>
        <end position="23"/>
    </location>
</feature>
<feature type="compositionally biased region" description="Basic and acidic residues" evidence="1">
    <location>
        <begin position="9"/>
        <end position="22"/>
    </location>
</feature>
<keyword evidence="2" id="KW-0472">Membrane</keyword>
<proteinExistence type="predicted"/>
<protein>
    <submittedName>
        <fullName evidence="3">Uncharacterized protein</fullName>
    </submittedName>
</protein>
<evidence type="ECO:0000313" key="3">
    <source>
        <dbReference type="EMBL" id="GLI26004.1"/>
    </source>
</evidence>
<name>A0A9W6CVC0_9MICO</name>
<dbReference type="EMBL" id="BSDP01000001">
    <property type="protein sequence ID" value="GLI26004.1"/>
    <property type="molecule type" value="Genomic_DNA"/>
</dbReference>
<feature type="transmembrane region" description="Helical" evidence="2">
    <location>
        <begin position="50"/>
        <end position="71"/>
    </location>
</feature>
<evidence type="ECO:0000256" key="1">
    <source>
        <dbReference type="SAM" id="MobiDB-lite"/>
    </source>
</evidence>
<dbReference type="RefSeq" id="WP_281882003.1">
    <property type="nucleotide sequence ID" value="NZ_BSDP01000001.1"/>
</dbReference>
<evidence type="ECO:0000256" key="2">
    <source>
        <dbReference type="SAM" id="Phobius"/>
    </source>
</evidence>
<keyword evidence="4" id="KW-1185">Reference proteome</keyword>
<dbReference type="AlphaFoldDB" id="A0A9W6CVC0"/>